<evidence type="ECO:0000313" key="1">
    <source>
        <dbReference type="EMBL" id="ORY76137.1"/>
    </source>
</evidence>
<gene>
    <name evidence="1" type="ORF">LY90DRAFT_501851</name>
</gene>
<accession>A0A1Y2EXB4</accession>
<evidence type="ECO:0008006" key="3">
    <source>
        <dbReference type="Google" id="ProtNLM"/>
    </source>
</evidence>
<protein>
    <recommendedName>
        <fullName evidence="3">BZIP domain-containing protein</fullName>
    </recommendedName>
</protein>
<name>A0A1Y2EXB4_9FUNG</name>
<comment type="caution">
    <text evidence="1">The sequence shown here is derived from an EMBL/GenBank/DDBJ whole genome shotgun (WGS) entry which is preliminary data.</text>
</comment>
<reference evidence="1 2" key="1">
    <citation type="submission" date="2016-08" db="EMBL/GenBank/DDBJ databases">
        <title>A Parts List for Fungal Cellulosomes Revealed by Comparative Genomics.</title>
        <authorList>
            <consortium name="DOE Joint Genome Institute"/>
            <person name="Haitjema C.H."/>
            <person name="Gilmore S.P."/>
            <person name="Henske J.K."/>
            <person name="Solomon K.V."/>
            <person name="De Groot R."/>
            <person name="Kuo A."/>
            <person name="Mondo S.J."/>
            <person name="Salamov A.A."/>
            <person name="Labutti K."/>
            <person name="Zhao Z."/>
            <person name="Chiniquy J."/>
            <person name="Barry K."/>
            <person name="Brewer H.M."/>
            <person name="Purvine S.O."/>
            <person name="Wright A.T."/>
            <person name="Boxma B."/>
            <person name="Van Alen T."/>
            <person name="Hackstein J.H."/>
            <person name="Baker S.E."/>
            <person name="Grigoriev I.V."/>
            <person name="O'Malley M.A."/>
        </authorList>
    </citation>
    <scope>NUCLEOTIDE SEQUENCE [LARGE SCALE GENOMIC DNA]</scope>
    <source>
        <strain evidence="1 2">G1</strain>
    </source>
</reference>
<organism evidence="1 2">
    <name type="scientific">Neocallimastix californiae</name>
    <dbReference type="NCBI Taxonomy" id="1754190"/>
    <lineage>
        <taxon>Eukaryota</taxon>
        <taxon>Fungi</taxon>
        <taxon>Fungi incertae sedis</taxon>
        <taxon>Chytridiomycota</taxon>
        <taxon>Chytridiomycota incertae sedis</taxon>
        <taxon>Neocallimastigomycetes</taxon>
        <taxon>Neocallimastigales</taxon>
        <taxon>Neocallimastigaceae</taxon>
        <taxon>Neocallimastix</taxon>
    </lineage>
</organism>
<evidence type="ECO:0000313" key="2">
    <source>
        <dbReference type="Proteomes" id="UP000193920"/>
    </source>
</evidence>
<sequence length="303" mass="35592">MTIFINGNYDKISQNNNDFRNNYYEDLNSYLINNYYDSNDNSNNVILNYAHQNVNAPLYNKILSYSNEANKSNMETRGIIDGNGLYNKPNITNTSLNLLDNNKKELLTTELKGNNNHSESLRYNYDINKKETVEENNKHNNYNMICNLGINNINEKSHNQMLTLKEVEDIMNTKLEQEEKKKSDMINEEDFTATSSTSNSEDLNISIFENNQHSNVENNILNQNLSNYIIIKPKFNKDYEVDQDDSIDQFNDKKHLKKLIRKRVNASNARKRKKNTIETKKEYLNKLIIENEKLKNIYLKIMK</sequence>
<dbReference type="Proteomes" id="UP000193920">
    <property type="component" value="Unassembled WGS sequence"/>
</dbReference>
<proteinExistence type="predicted"/>
<keyword evidence="2" id="KW-1185">Reference proteome</keyword>
<dbReference type="AlphaFoldDB" id="A0A1Y2EXB4"/>
<dbReference type="EMBL" id="MCOG01000023">
    <property type="protein sequence ID" value="ORY76137.1"/>
    <property type="molecule type" value="Genomic_DNA"/>
</dbReference>